<keyword evidence="2" id="KW-1185">Reference proteome</keyword>
<sequence>MIRNVRDMADAMRRSWPDKDCEAYQQAVDLIKRAEDGECSPRAAFGAFMKAAKAQDRIIAPRQHFSREVARTLTDISKFSAS</sequence>
<proteinExistence type="predicted"/>
<dbReference type="Pfam" id="PF06169">
    <property type="entry name" value="DUF982"/>
    <property type="match status" value="1"/>
</dbReference>
<protein>
    <submittedName>
        <fullName evidence="1">DUF982 domain-containing protein</fullName>
    </submittedName>
</protein>
<dbReference type="InterPro" id="IPR010385">
    <property type="entry name" value="DUF982"/>
</dbReference>
<gene>
    <name evidence="1" type="ORF">L4923_13000</name>
</gene>
<comment type="caution">
    <text evidence="1">The sequence shown here is derived from an EMBL/GenBank/DDBJ whole genome shotgun (WGS) entry which is preliminary data.</text>
</comment>
<accession>A0ABS9QH29</accession>
<evidence type="ECO:0000313" key="1">
    <source>
        <dbReference type="EMBL" id="MCG7505934.1"/>
    </source>
</evidence>
<reference evidence="1 2" key="1">
    <citation type="submission" date="2022-02" db="EMBL/GenBank/DDBJ databases">
        <title>Draft genome sequence of Mezorhizobium retamae strain IRAMC:0171 isolated from Retama raetam nodules.</title>
        <authorList>
            <person name="Bengaied R."/>
            <person name="Sbissi I."/>
            <person name="Huber K."/>
            <person name="Ghodbane F."/>
            <person name="Nouioui I."/>
            <person name="Tarhouni M."/>
            <person name="Gtari M."/>
        </authorList>
    </citation>
    <scope>NUCLEOTIDE SEQUENCE [LARGE SCALE GENOMIC DNA]</scope>
    <source>
        <strain evidence="1 2">IRAMC:0171</strain>
    </source>
</reference>
<dbReference type="EMBL" id="JAKREW010000010">
    <property type="protein sequence ID" value="MCG7505934.1"/>
    <property type="molecule type" value="Genomic_DNA"/>
</dbReference>
<dbReference type="Gene3D" id="6.10.250.730">
    <property type="match status" value="1"/>
</dbReference>
<dbReference type="Proteomes" id="UP001201701">
    <property type="component" value="Unassembled WGS sequence"/>
</dbReference>
<name>A0ABS9QH29_9HYPH</name>
<evidence type="ECO:0000313" key="2">
    <source>
        <dbReference type="Proteomes" id="UP001201701"/>
    </source>
</evidence>
<organism evidence="1 2">
    <name type="scientific">Mesorhizobium retamae</name>
    <dbReference type="NCBI Taxonomy" id="2912854"/>
    <lineage>
        <taxon>Bacteria</taxon>
        <taxon>Pseudomonadati</taxon>
        <taxon>Pseudomonadota</taxon>
        <taxon>Alphaproteobacteria</taxon>
        <taxon>Hyphomicrobiales</taxon>
        <taxon>Phyllobacteriaceae</taxon>
        <taxon>Mesorhizobium</taxon>
    </lineage>
</organism>